<name>A0A0E9VM07_ANGAN</name>
<dbReference type="EMBL" id="GBXM01029516">
    <property type="protein sequence ID" value="JAH79061.1"/>
    <property type="molecule type" value="Transcribed_RNA"/>
</dbReference>
<reference evidence="1" key="1">
    <citation type="submission" date="2014-11" db="EMBL/GenBank/DDBJ databases">
        <authorList>
            <person name="Amaro Gonzalez C."/>
        </authorList>
    </citation>
    <scope>NUCLEOTIDE SEQUENCE</scope>
</reference>
<protein>
    <submittedName>
        <fullName evidence="1">Uncharacterized protein</fullName>
    </submittedName>
</protein>
<organism evidence="1">
    <name type="scientific">Anguilla anguilla</name>
    <name type="common">European freshwater eel</name>
    <name type="synonym">Muraena anguilla</name>
    <dbReference type="NCBI Taxonomy" id="7936"/>
    <lineage>
        <taxon>Eukaryota</taxon>
        <taxon>Metazoa</taxon>
        <taxon>Chordata</taxon>
        <taxon>Craniata</taxon>
        <taxon>Vertebrata</taxon>
        <taxon>Euteleostomi</taxon>
        <taxon>Actinopterygii</taxon>
        <taxon>Neopterygii</taxon>
        <taxon>Teleostei</taxon>
        <taxon>Anguilliformes</taxon>
        <taxon>Anguillidae</taxon>
        <taxon>Anguilla</taxon>
    </lineage>
</organism>
<sequence length="28" mass="3297">MKTLCLHNEMRFSPIKHSNKPKCKIQLA</sequence>
<accession>A0A0E9VM07</accession>
<evidence type="ECO:0000313" key="1">
    <source>
        <dbReference type="EMBL" id="JAH79061.1"/>
    </source>
</evidence>
<reference evidence="1" key="2">
    <citation type="journal article" date="2015" name="Fish Shellfish Immunol.">
        <title>Early steps in the European eel (Anguilla anguilla)-Vibrio vulnificus interaction in the gills: Role of the RtxA13 toxin.</title>
        <authorList>
            <person name="Callol A."/>
            <person name="Pajuelo D."/>
            <person name="Ebbesson L."/>
            <person name="Teles M."/>
            <person name="MacKenzie S."/>
            <person name="Amaro C."/>
        </authorList>
    </citation>
    <scope>NUCLEOTIDE SEQUENCE</scope>
</reference>
<proteinExistence type="predicted"/>
<dbReference type="AlphaFoldDB" id="A0A0E9VM07"/>